<proteinExistence type="predicted"/>
<name>A0AA44DMX6_PARBF</name>
<dbReference type="RefSeq" id="WP_025162819.1">
    <property type="nucleotide sequence ID" value="NZ_JABAFD010000008.1"/>
</dbReference>
<dbReference type="Proteomes" id="UP000573963">
    <property type="component" value="Unassembled WGS sequence"/>
</dbReference>
<organism evidence="1 2">
    <name type="scientific">Paraclostridium bifermentans</name>
    <name type="common">Clostridium bifermentans</name>
    <dbReference type="NCBI Taxonomy" id="1490"/>
    <lineage>
        <taxon>Bacteria</taxon>
        <taxon>Bacillati</taxon>
        <taxon>Bacillota</taxon>
        <taxon>Clostridia</taxon>
        <taxon>Peptostreptococcales</taxon>
        <taxon>Peptostreptococcaceae</taxon>
        <taxon>Paraclostridium</taxon>
    </lineage>
</organism>
<evidence type="ECO:0000313" key="2">
    <source>
        <dbReference type="Proteomes" id="UP000573963"/>
    </source>
</evidence>
<accession>A0AA44DMX6</accession>
<dbReference type="AlphaFoldDB" id="A0AA44DMX6"/>
<dbReference type="EMBL" id="JABAFD010000008">
    <property type="protein sequence ID" value="NME10386.1"/>
    <property type="molecule type" value="Genomic_DNA"/>
</dbReference>
<sequence>MNLDCLTKERNIGSDEIFKLLKDKNVIFFIEQWDTQWVSKSEAFDFWKNEVEMRVVPLEIECIYLEDYPGEYCYVPIKYKNNKDENDLTCYIKLDMYH</sequence>
<gene>
    <name evidence="1" type="ORF">HF875_12695</name>
</gene>
<evidence type="ECO:0000313" key="1">
    <source>
        <dbReference type="EMBL" id="NME10386.1"/>
    </source>
</evidence>
<protein>
    <submittedName>
        <fullName evidence="1">Uncharacterized protein</fullName>
    </submittedName>
</protein>
<comment type="caution">
    <text evidence="1">The sequence shown here is derived from an EMBL/GenBank/DDBJ whole genome shotgun (WGS) entry which is preliminary data.</text>
</comment>
<reference evidence="1 2" key="1">
    <citation type="submission" date="2020-04" db="EMBL/GenBank/DDBJ databases">
        <authorList>
            <person name="Hitch T.C.A."/>
            <person name="Wylensek D."/>
            <person name="Clavel T."/>
        </authorList>
    </citation>
    <scope>NUCLEOTIDE SEQUENCE [LARGE SCALE GENOMIC DNA]</scope>
    <source>
        <strain evidence="1 2">Med78_4-601-WT-2</strain>
    </source>
</reference>